<evidence type="ECO:0000313" key="4">
    <source>
        <dbReference type="Proteomes" id="UP000035760"/>
    </source>
</evidence>
<dbReference type="OrthoDB" id="9804804at2"/>
<reference evidence="3" key="2">
    <citation type="submission" date="2014-03" db="EMBL/GenBank/DDBJ databases">
        <title>Candidatus Competibacter-lineage genomes retrieved from metagenomes reveal functional metabolic diversity.</title>
        <authorList>
            <person name="McIlroy S.J."/>
            <person name="Albertsen M."/>
            <person name="Andresen E.K."/>
            <person name="Saunders A.M."/>
            <person name="Kristiansen R."/>
            <person name="Stokholm-Bjerregaard M."/>
            <person name="Nielsen K.L."/>
            <person name="Nielsen P.H."/>
        </authorList>
    </citation>
    <scope>NUCLEOTIDE SEQUENCE</scope>
    <source>
        <strain evidence="3">Run_A_D11</strain>
    </source>
</reference>
<comment type="caution">
    <text evidence="3">The sequence shown here is derived from an EMBL/GenBank/DDBJ whole genome shotgun (WGS) entry which is preliminary data.</text>
</comment>
<keyword evidence="1 3" id="KW-0812">Transmembrane</keyword>
<proteinExistence type="predicted"/>
<keyword evidence="1" id="KW-1133">Transmembrane helix</keyword>
<reference evidence="3" key="1">
    <citation type="submission" date="2013-07" db="EMBL/GenBank/DDBJ databases">
        <authorList>
            <person name="McIlroy S."/>
        </authorList>
    </citation>
    <scope>NUCLEOTIDE SEQUENCE [LARGE SCALE GENOMIC DNA]</scope>
    <source>
        <strain evidence="3">Run_A_D11</strain>
    </source>
</reference>
<gene>
    <name evidence="3" type="ORF">BN873_210105</name>
</gene>
<name>W6M5I4_9GAMM</name>
<dbReference type="RefSeq" id="WP_048671407.1">
    <property type="nucleotide sequence ID" value="NZ_CBTJ020000027.1"/>
</dbReference>
<dbReference type="Pfam" id="PF11127">
    <property type="entry name" value="YgaP-like_TM"/>
    <property type="match status" value="1"/>
</dbReference>
<dbReference type="InterPro" id="IPR021309">
    <property type="entry name" value="YgaP-like_TM"/>
</dbReference>
<evidence type="ECO:0000313" key="3">
    <source>
        <dbReference type="EMBL" id="CDI01884.1"/>
    </source>
</evidence>
<dbReference type="Proteomes" id="UP000035760">
    <property type="component" value="Unassembled WGS sequence"/>
</dbReference>
<evidence type="ECO:0000259" key="2">
    <source>
        <dbReference type="Pfam" id="PF11127"/>
    </source>
</evidence>
<dbReference type="STRING" id="1400863.BN873_210105"/>
<dbReference type="EMBL" id="CBTJ020000027">
    <property type="protein sequence ID" value="CDI01884.1"/>
    <property type="molecule type" value="Genomic_DNA"/>
</dbReference>
<evidence type="ECO:0000256" key="1">
    <source>
        <dbReference type="SAM" id="Phobius"/>
    </source>
</evidence>
<keyword evidence="4" id="KW-1185">Reference proteome</keyword>
<organism evidence="3 4">
    <name type="scientific">Candidatus Competibacter denitrificans Run_A_D11</name>
    <dbReference type="NCBI Taxonomy" id="1400863"/>
    <lineage>
        <taxon>Bacteria</taxon>
        <taxon>Pseudomonadati</taxon>
        <taxon>Pseudomonadota</taxon>
        <taxon>Gammaproteobacteria</taxon>
        <taxon>Candidatus Competibacteraceae</taxon>
        <taxon>Candidatus Competibacter</taxon>
    </lineage>
</organism>
<feature type="domain" description="Inner membrane protein YgaP-like transmembrane" evidence="2">
    <location>
        <begin position="1"/>
        <end position="60"/>
    </location>
</feature>
<sequence length="70" mass="7433">MKFNVGTPDRIVRIVVGVALILLAVTGTIGVWGWIGLVPLATGIFRFCPAYTLFGMNTCNVGSTDSSSTR</sequence>
<protein>
    <submittedName>
        <fullName evidence="3">Transmembrane protein</fullName>
    </submittedName>
</protein>
<feature type="transmembrane region" description="Helical" evidence="1">
    <location>
        <begin position="12"/>
        <end position="35"/>
    </location>
</feature>
<dbReference type="AlphaFoldDB" id="W6M5I4"/>
<accession>W6M5I4</accession>
<keyword evidence="1" id="KW-0472">Membrane</keyword>